<keyword evidence="1" id="KW-0732">Signal</keyword>
<name>A0AA35PUV5_9SAUR</name>
<reference evidence="2" key="1">
    <citation type="submission" date="2022-12" db="EMBL/GenBank/DDBJ databases">
        <authorList>
            <person name="Alioto T."/>
            <person name="Alioto T."/>
            <person name="Gomez Garrido J."/>
        </authorList>
    </citation>
    <scope>NUCLEOTIDE SEQUENCE</scope>
</reference>
<feature type="chain" id="PRO_5041417990" description="Secreted protein" evidence="1">
    <location>
        <begin position="17"/>
        <end position="140"/>
    </location>
</feature>
<organism evidence="2 3">
    <name type="scientific">Podarcis lilfordi</name>
    <name type="common">Lilford's wall lizard</name>
    <dbReference type="NCBI Taxonomy" id="74358"/>
    <lineage>
        <taxon>Eukaryota</taxon>
        <taxon>Metazoa</taxon>
        <taxon>Chordata</taxon>
        <taxon>Craniata</taxon>
        <taxon>Vertebrata</taxon>
        <taxon>Euteleostomi</taxon>
        <taxon>Lepidosauria</taxon>
        <taxon>Squamata</taxon>
        <taxon>Bifurcata</taxon>
        <taxon>Unidentata</taxon>
        <taxon>Episquamata</taxon>
        <taxon>Laterata</taxon>
        <taxon>Lacertibaenia</taxon>
        <taxon>Lacertidae</taxon>
        <taxon>Podarcis</taxon>
    </lineage>
</organism>
<accession>A0AA35PUV5</accession>
<gene>
    <name evidence="2" type="ORF">PODLI_1B043206</name>
</gene>
<evidence type="ECO:0000313" key="2">
    <source>
        <dbReference type="EMBL" id="CAI5798818.1"/>
    </source>
</evidence>
<evidence type="ECO:0008006" key="4">
    <source>
        <dbReference type="Google" id="ProtNLM"/>
    </source>
</evidence>
<sequence>MLIILARCSFLPVCVRLLLLEYSPRGDLFWEAMATQRHPTGVVGQAACTGKLEKAGCQVLRWACCQLSFLGFWHPFCVLSAARFLILDQDMQLCTFRQRHVRSRLLSLLLLSGSCFKNVISHPCIRDKTHTHTRAYCNQT</sequence>
<dbReference type="EMBL" id="OX395144">
    <property type="protein sequence ID" value="CAI5798818.1"/>
    <property type="molecule type" value="Genomic_DNA"/>
</dbReference>
<keyword evidence="3" id="KW-1185">Reference proteome</keyword>
<protein>
    <recommendedName>
        <fullName evidence="4">Secreted protein</fullName>
    </recommendedName>
</protein>
<proteinExistence type="predicted"/>
<dbReference type="Proteomes" id="UP001178461">
    <property type="component" value="Chromosome 18"/>
</dbReference>
<dbReference type="AlphaFoldDB" id="A0AA35PUV5"/>
<evidence type="ECO:0000313" key="3">
    <source>
        <dbReference type="Proteomes" id="UP001178461"/>
    </source>
</evidence>
<feature type="signal peptide" evidence="1">
    <location>
        <begin position="1"/>
        <end position="16"/>
    </location>
</feature>
<evidence type="ECO:0000256" key="1">
    <source>
        <dbReference type="SAM" id="SignalP"/>
    </source>
</evidence>